<accession>A0ABX3TCA4</accession>
<dbReference type="InterPro" id="IPR027417">
    <property type="entry name" value="P-loop_NTPase"/>
</dbReference>
<keyword evidence="3" id="KW-1185">Reference proteome</keyword>
<gene>
    <name evidence="2" type="ORF">BST46_30220</name>
</gene>
<organism evidence="2 3">
    <name type="scientific">Mycobacterium timonense</name>
    <dbReference type="NCBI Taxonomy" id="701043"/>
    <lineage>
        <taxon>Bacteria</taxon>
        <taxon>Bacillati</taxon>
        <taxon>Actinomycetota</taxon>
        <taxon>Actinomycetes</taxon>
        <taxon>Mycobacteriales</taxon>
        <taxon>Mycobacteriaceae</taxon>
        <taxon>Mycobacterium</taxon>
        <taxon>Mycobacterium avium complex (MAC)</taxon>
    </lineage>
</organism>
<dbReference type="SUPFAM" id="SSF52540">
    <property type="entry name" value="P-loop containing nucleoside triphosphate hydrolases"/>
    <property type="match status" value="1"/>
</dbReference>
<dbReference type="Proteomes" id="UP000192847">
    <property type="component" value="Unassembled WGS sequence"/>
</dbReference>
<dbReference type="RefSeq" id="WP_245854452.1">
    <property type="nucleotide sequence ID" value="NZ_MVIL01000853.1"/>
</dbReference>
<evidence type="ECO:0000313" key="2">
    <source>
        <dbReference type="EMBL" id="ORB76420.1"/>
    </source>
</evidence>
<reference evidence="2 3" key="1">
    <citation type="submission" date="2017-02" db="EMBL/GenBank/DDBJ databases">
        <title>The new phylogeny of genus Mycobacterium.</title>
        <authorList>
            <person name="Tortoli E."/>
            <person name="Trovato A."/>
            <person name="Cirillo D.M."/>
        </authorList>
    </citation>
    <scope>NUCLEOTIDE SEQUENCE [LARGE SCALE GENOMIC DNA]</scope>
    <source>
        <strain evidence="2 3">CCUG 56329</strain>
    </source>
</reference>
<dbReference type="Pfam" id="PF07693">
    <property type="entry name" value="KAP_NTPase"/>
    <property type="match status" value="1"/>
</dbReference>
<feature type="domain" description="KAP NTPase" evidence="1">
    <location>
        <begin position="38"/>
        <end position="69"/>
    </location>
</feature>
<evidence type="ECO:0000313" key="3">
    <source>
        <dbReference type="Proteomes" id="UP000192847"/>
    </source>
</evidence>
<dbReference type="EMBL" id="MVIL01000853">
    <property type="protein sequence ID" value="ORB76420.1"/>
    <property type="molecule type" value="Genomic_DNA"/>
</dbReference>
<protein>
    <recommendedName>
        <fullName evidence="1">KAP NTPase domain-containing protein</fullName>
    </recommendedName>
</protein>
<feature type="non-terminal residue" evidence="2">
    <location>
        <position position="89"/>
    </location>
</feature>
<comment type="caution">
    <text evidence="2">The sequence shown here is derived from an EMBL/GenBank/DDBJ whole genome shotgun (WGS) entry which is preliminary data.</text>
</comment>
<sequence>MLASAGRLEAPVWADNEADLDLLGFDFLVDGLVVALTEPRLLPLTIGVLGDWGSGKSSLMRIAARELETIRAKEDAETAEDQVSPYLTV</sequence>
<proteinExistence type="predicted"/>
<name>A0ABX3TCA4_9MYCO</name>
<dbReference type="InterPro" id="IPR011646">
    <property type="entry name" value="KAP_P-loop"/>
</dbReference>
<evidence type="ECO:0000259" key="1">
    <source>
        <dbReference type="Pfam" id="PF07693"/>
    </source>
</evidence>